<organism evidence="1 2">
    <name type="scientific">Aquilegia coerulea</name>
    <name type="common">Rocky mountain columbine</name>
    <dbReference type="NCBI Taxonomy" id="218851"/>
    <lineage>
        <taxon>Eukaryota</taxon>
        <taxon>Viridiplantae</taxon>
        <taxon>Streptophyta</taxon>
        <taxon>Embryophyta</taxon>
        <taxon>Tracheophyta</taxon>
        <taxon>Spermatophyta</taxon>
        <taxon>Magnoliopsida</taxon>
        <taxon>Ranunculales</taxon>
        <taxon>Ranunculaceae</taxon>
        <taxon>Thalictroideae</taxon>
        <taxon>Aquilegia</taxon>
    </lineage>
</organism>
<evidence type="ECO:0000313" key="2">
    <source>
        <dbReference type="Proteomes" id="UP000230069"/>
    </source>
</evidence>
<dbReference type="AlphaFoldDB" id="A0A2G5CCR0"/>
<keyword evidence="2" id="KW-1185">Reference proteome</keyword>
<dbReference type="Proteomes" id="UP000230069">
    <property type="component" value="Unassembled WGS sequence"/>
</dbReference>
<accession>A0A2G5CCR0</accession>
<sequence length="78" mass="8951">MLFVKVSEDFDLKRMHSDLERAKVQHLLSLNLNVWLSLLVSPFMEMSQNCLESSSLILINHLSSKATSSKTAKKSRRM</sequence>
<proteinExistence type="predicted"/>
<evidence type="ECO:0000313" key="1">
    <source>
        <dbReference type="EMBL" id="PIA29081.1"/>
    </source>
</evidence>
<name>A0A2G5CCR0_AQUCA</name>
<gene>
    <name evidence="1" type="ORF">AQUCO_06300040v1</name>
</gene>
<dbReference type="EMBL" id="KZ305080">
    <property type="protein sequence ID" value="PIA29081.1"/>
    <property type="molecule type" value="Genomic_DNA"/>
</dbReference>
<reference evidence="1 2" key="1">
    <citation type="submission" date="2017-09" db="EMBL/GenBank/DDBJ databases">
        <title>WGS assembly of Aquilegia coerulea Goldsmith.</title>
        <authorList>
            <person name="Hodges S."/>
            <person name="Kramer E."/>
            <person name="Nordborg M."/>
            <person name="Tomkins J."/>
            <person name="Borevitz J."/>
            <person name="Derieg N."/>
            <person name="Yan J."/>
            <person name="Mihaltcheva S."/>
            <person name="Hayes R.D."/>
            <person name="Rokhsar D."/>
        </authorList>
    </citation>
    <scope>NUCLEOTIDE SEQUENCE [LARGE SCALE GENOMIC DNA]</scope>
    <source>
        <strain evidence="2">cv. Goldsmith</strain>
    </source>
</reference>
<protein>
    <submittedName>
        <fullName evidence="1">Uncharacterized protein</fullName>
    </submittedName>
</protein>
<dbReference type="InParanoid" id="A0A2G5CCR0"/>